<keyword evidence="1" id="KW-0472">Membrane</keyword>
<feature type="transmembrane region" description="Helical" evidence="1">
    <location>
        <begin position="40"/>
        <end position="58"/>
    </location>
</feature>
<comment type="caution">
    <text evidence="2">The sequence shown here is derived from an EMBL/GenBank/DDBJ whole genome shotgun (WGS) entry which is preliminary data.</text>
</comment>
<evidence type="ECO:0000256" key="1">
    <source>
        <dbReference type="SAM" id="Phobius"/>
    </source>
</evidence>
<proteinExistence type="predicted"/>
<reference evidence="2 3" key="1">
    <citation type="submission" date="2015-01" db="EMBL/GenBank/DDBJ databases">
        <title>Evolution of Trichinella species and genotypes.</title>
        <authorList>
            <person name="Korhonen P.K."/>
            <person name="Edoardo P."/>
            <person name="Giuseppe L.R."/>
            <person name="Gasser R.B."/>
        </authorList>
    </citation>
    <scope>NUCLEOTIDE SEQUENCE [LARGE SCALE GENOMIC DNA]</scope>
    <source>
        <strain evidence="2">ISS37</strain>
    </source>
</reference>
<name>A0A0V0S3N2_9BILA</name>
<feature type="transmembrane region" description="Helical" evidence="1">
    <location>
        <begin position="6"/>
        <end position="28"/>
    </location>
</feature>
<keyword evidence="1" id="KW-0812">Transmembrane</keyword>
<gene>
    <name evidence="2" type="ORF">T07_10610</name>
</gene>
<organism evidence="2 3">
    <name type="scientific">Trichinella nelsoni</name>
    <dbReference type="NCBI Taxonomy" id="6336"/>
    <lineage>
        <taxon>Eukaryota</taxon>
        <taxon>Metazoa</taxon>
        <taxon>Ecdysozoa</taxon>
        <taxon>Nematoda</taxon>
        <taxon>Enoplea</taxon>
        <taxon>Dorylaimia</taxon>
        <taxon>Trichinellida</taxon>
        <taxon>Trichinellidae</taxon>
        <taxon>Trichinella</taxon>
    </lineage>
</organism>
<sequence length="136" mass="15372">MARPCLLQTVVVDFVWPGLTGTVIYCLSGKQPLHVNNKTATIHFAILTFPIFTVQLPLVWSGDSLQREREKIDWRASFLVAGAFRIIIIINASGPWLVTWFFSDRDRSAEIGMAPQILTEAQRIGNTHTYRERAVS</sequence>
<keyword evidence="1" id="KW-1133">Transmembrane helix</keyword>
<dbReference type="Proteomes" id="UP000054630">
    <property type="component" value="Unassembled WGS sequence"/>
</dbReference>
<accession>A0A0V0S3N2</accession>
<evidence type="ECO:0000313" key="3">
    <source>
        <dbReference type="Proteomes" id="UP000054630"/>
    </source>
</evidence>
<evidence type="ECO:0000313" key="2">
    <source>
        <dbReference type="EMBL" id="KRX21398.1"/>
    </source>
</evidence>
<protein>
    <submittedName>
        <fullName evidence="2">Uncharacterized protein</fullName>
    </submittedName>
</protein>
<feature type="transmembrane region" description="Helical" evidence="1">
    <location>
        <begin position="78"/>
        <end position="103"/>
    </location>
</feature>
<keyword evidence="3" id="KW-1185">Reference proteome</keyword>
<dbReference type="EMBL" id="JYDL01000039">
    <property type="protein sequence ID" value="KRX21398.1"/>
    <property type="molecule type" value="Genomic_DNA"/>
</dbReference>
<dbReference type="OrthoDB" id="10479378at2759"/>
<dbReference type="AlphaFoldDB" id="A0A0V0S3N2"/>